<gene>
    <name evidence="1" type="ORF">S12H4_56479</name>
</gene>
<dbReference type="EMBL" id="BARW01036379">
    <property type="protein sequence ID" value="GAJ17473.1"/>
    <property type="molecule type" value="Genomic_DNA"/>
</dbReference>
<organism evidence="1">
    <name type="scientific">marine sediment metagenome</name>
    <dbReference type="NCBI Taxonomy" id="412755"/>
    <lineage>
        <taxon>unclassified sequences</taxon>
        <taxon>metagenomes</taxon>
        <taxon>ecological metagenomes</taxon>
    </lineage>
</organism>
<reference evidence="1" key="1">
    <citation type="journal article" date="2014" name="Front. Microbiol.">
        <title>High frequency of phylogenetically diverse reductive dehalogenase-homologous genes in deep subseafloor sedimentary metagenomes.</title>
        <authorList>
            <person name="Kawai M."/>
            <person name="Futagami T."/>
            <person name="Toyoda A."/>
            <person name="Takaki Y."/>
            <person name="Nishi S."/>
            <person name="Hori S."/>
            <person name="Arai W."/>
            <person name="Tsubouchi T."/>
            <person name="Morono Y."/>
            <person name="Uchiyama I."/>
            <person name="Ito T."/>
            <person name="Fujiyama A."/>
            <person name="Inagaki F."/>
            <person name="Takami H."/>
        </authorList>
    </citation>
    <scope>NUCLEOTIDE SEQUENCE</scope>
    <source>
        <strain evidence="1">Expedition CK06-06</strain>
    </source>
</reference>
<name>X1UJ55_9ZZZZ</name>
<feature type="non-terminal residue" evidence="1">
    <location>
        <position position="213"/>
    </location>
</feature>
<feature type="non-terminal residue" evidence="1">
    <location>
        <position position="1"/>
    </location>
</feature>
<accession>X1UJ55</accession>
<dbReference type="AlphaFoldDB" id="X1UJ55"/>
<protein>
    <submittedName>
        <fullName evidence="1">Uncharacterized protein</fullName>
    </submittedName>
</protein>
<sequence length="213" mass="24327">AKAYEWKMKDALHMFREKQRVAIENYELGAGKAIYNYRQYVVGEYEKGRELSVVASSSGHHSIGEDKYIVERAREISRKTGEPFEETLRTLKAPIEAPHYRVLGWIVREDAGCLRGEFGLATGITVSPDLSEKEKKVVIAHEIGHGESICKKLKAGEEVTFGREFERLAWQEGIPAAEELGILDEYLKEYQREARYLASGHHSMWLTPEQRKG</sequence>
<comment type="caution">
    <text evidence="1">The sequence shown here is derived from an EMBL/GenBank/DDBJ whole genome shotgun (WGS) entry which is preliminary data.</text>
</comment>
<evidence type="ECO:0000313" key="1">
    <source>
        <dbReference type="EMBL" id="GAJ17473.1"/>
    </source>
</evidence>
<proteinExistence type="predicted"/>